<dbReference type="PANTHER" id="PTHR19981:SF1">
    <property type="entry name" value="RHEA, ISOFORM B"/>
    <property type="match status" value="1"/>
</dbReference>
<dbReference type="SMART" id="SM01244">
    <property type="entry name" value="IRS"/>
    <property type="match status" value="1"/>
</dbReference>
<dbReference type="FunFam" id="1.20.120.230:FF:000002">
    <property type="entry name" value="Talin 2"/>
    <property type="match status" value="1"/>
</dbReference>
<dbReference type="SMART" id="SM00295">
    <property type="entry name" value="B41"/>
    <property type="match status" value="1"/>
</dbReference>
<dbReference type="Pfam" id="PF16511">
    <property type="entry name" value="FERM_f0"/>
    <property type="match status" value="1"/>
</dbReference>
<dbReference type="InterPro" id="IPR057346">
    <property type="entry name" value="Talin1/2_VBS2"/>
</dbReference>
<dbReference type="InterPro" id="IPR054082">
    <property type="entry name" value="Talin_IBS2B"/>
</dbReference>
<dbReference type="Gene3D" id="1.20.80.10">
    <property type="match status" value="1"/>
</dbReference>
<dbReference type="FunFam" id="1.20.80.10:FF:000007">
    <property type="entry name" value="Talin 2"/>
    <property type="match status" value="1"/>
</dbReference>
<evidence type="ECO:0000256" key="2">
    <source>
        <dbReference type="ARBA" id="ARBA00022490"/>
    </source>
</evidence>
<dbReference type="SUPFAM" id="SSF109885">
    <property type="entry name" value="I/LWEQ domain"/>
    <property type="match status" value="3"/>
</dbReference>
<dbReference type="GO" id="GO:0005886">
    <property type="term" value="C:plasma membrane"/>
    <property type="evidence" value="ECO:0007669"/>
    <property type="project" value="TreeGrafter"/>
</dbReference>
<dbReference type="InterPro" id="IPR035964">
    <property type="entry name" value="I/LWEQ_dom_sf"/>
</dbReference>
<dbReference type="Gene3D" id="2.30.29.30">
    <property type="entry name" value="Pleckstrin-homology domain (PH domain)/Phosphotyrosine-binding domain (PTB)"/>
    <property type="match status" value="1"/>
</dbReference>
<dbReference type="PANTHER" id="PTHR19981">
    <property type="entry name" value="TALIN"/>
    <property type="match status" value="1"/>
</dbReference>
<dbReference type="InterPro" id="IPR019747">
    <property type="entry name" value="FERM_CS"/>
</dbReference>
<reference evidence="5" key="1">
    <citation type="submission" date="2021-12" db="EMBL/GenBank/DDBJ databases">
        <authorList>
            <person name="King R."/>
        </authorList>
    </citation>
    <scope>NUCLEOTIDE SEQUENCE</scope>
</reference>
<dbReference type="SUPFAM" id="SSF54236">
    <property type="entry name" value="Ubiquitin-like"/>
    <property type="match status" value="1"/>
</dbReference>
<dbReference type="GO" id="GO:0030182">
    <property type="term" value="P:neuron differentiation"/>
    <property type="evidence" value="ECO:0007669"/>
    <property type="project" value="UniProtKB-ARBA"/>
</dbReference>
<dbReference type="InterPro" id="IPR037438">
    <property type="entry name" value="Talin1/2-RS"/>
</dbReference>
<dbReference type="GO" id="GO:0005178">
    <property type="term" value="F:integrin binding"/>
    <property type="evidence" value="ECO:0007669"/>
    <property type="project" value="TreeGrafter"/>
</dbReference>
<dbReference type="CDD" id="cd17089">
    <property type="entry name" value="FERM_F0_TLN"/>
    <property type="match status" value="1"/>
</dbReference>
<dbReference type="GO" id="GO:0005925">
    <property type="term" value="C:focal adhesion"/>
    <property type="evidence" value="ECO:0007669"/>
    <property type="project" value="InterPro"/>
</dbReference>
<dbReference type="GO" id="GO:0051015">
    <property type="term" value="F:actin filament binding"/>
    <property type="evidence" value="ECO:0007669"/>
    <property type="project" value="InterPro"/>
</dbReference>
<accession>A0A9P0AKE5</accession>
<evidence type="ECO:0000256" key="3">
    <source>
        <dbReference type="ARBA" id="ARBA00023212"/>
    </source>
</evidence>
<dbReference type="Pfam" id="PF21865">
    <property type="entry name" value="TLN1-like_RS"/>
    <property type="match status" value="3"/>
</dbReference>
<dbReference type="GO" id="GO:0005737">
    <property type="term" value="C:cytoplasm"/>
    <property type="evidence" value="ECO:0007669"/>
    <property type="project" value="TreeGrafter"/>
</dbReference>
<dbReference type="Proteomes" id="UP001152759">
    <property type="component" value="Chromosome 8"/>
</dbReference>
<dbReference type="InterPro" id="IPR011993">
    <property type="entry name" value="PH-like_dom_sf"/>
</dbReference>
<dbReference type="CDD" id="cd14473">
    <property type="entry name" value="FERM_B-lobe"/>
    <property type="match status" value="1"/>
</dbReference>
<dbReference type="CDD" id="cd12150">
    <property type="entry name" value="talin-RS"/>
    <property type="match status" value="1"/>
</dbReference>
<dbReference type="Pfam" id="PF25177">
    <property type="entry name" value="Talin_VBS2"/>
    <property type="match status" value="1"/>
</dbReference>
<dbReference type="InterPro" id="IPR054060">
    <property type="entry name" value="TLN1-like_RS"/>
</dbReference>
<dbReference type="GO" id="GO:0030036">
    <property type="term" value="P:actin cytoskeleton organization"/>
    <property type="evidence" value="ECO:0007669"/>
    <property type="project" value="TreeGrafter"/>
</dbReference>
<dbReference type="Pfam" id="PF21896">
    <property type="entry name" value="Talin_IBS2B"/>
    <property type="match status" value="1"/>
</dbReference>
<dbReference type="Gene3D" id="1.20.120.230">
    <property type="entry name" value="Alpha-catenin/vinculin-like"/>
    <property type="match status" value="4"/>
</dbReference>
<name>A0A9P0AKE5_BEMTA</name>
<feature type="domain" description="FERM" evidence="4">
    <location>
        <begin position="88"/>
        <end position="411"/>
    </location>
</feature>
<dbReference type="InterPro" id="IPR015224">
    <property type="entry name" value="Talin_cent"/>
</dbReference>
<proteinExistence type="predicted"/>
<dbReference type="GO" id="GO:0009887">
    <property type="term" value="P:animal organ morphogenesis"/>
    <property type="evidence" value="ECO:0007669"/>
    <property type="project" value="UniProtKB-ARBA"/>
</dbReference>
<dbReference type="InterPro" id="IPR014352">
    <property type="entry name" value="FERM/acyl-CoA-bd_prot_sf"/>
</dbReference>
<dbReference type="Pfam" id="PF09141">
    <property type="entry name" value="Talin_middle"/>
    <property type="match status" value="1"/>
</dbReference>
<dbReference type="PROSITE" id="PS00660">
    <property type="entry name" value="FERM_1"/>
    <property type="match status" value="1"/>
</dbReference>
<organism evidence="5 6">
    <name type="scientific">Bemisia tabaci</name>
    <name type="common">Sweetpotato whitefly</name>
    <name type="synonym">Aleurodes tabaci</name>
    <dbReference type="NCBI Taxonomy" id="7038"/>
    <lineage>
        <taxon>Eukaryota</taxon>
        <taxon>Metazoa</taxon>
        <taxon>Ecdysozoa</taxon>
        <taxon>Arthropoda</taxon>
        <taxon>Hexapoda</taxon>
        <taxon>Insecta</taxon>
        <taxon>Pterygota</taxon>
        <taxon>Neoptera</taxon>
        <taxon>Paraneoptera</taxon>
        <taxon>Hemiptera</taxon>
        <taxon>Sternorrhyncha</taxon>
        <taxon>Aleyrodoidea</taxon>
        <taxon>Aleyrodidae</taxon>
        <taxon>Aleyrodinae</taxon>
        <taxon>Bemisia</taxon>
    </lineage>
</organism>
<keyword evidence="3" id="KW-0206">Cytoskeleton</keyword>
<keyword evidence="2" id="KW-0963">Cytoplasm</keyword>
<dbReference type="PROSITE" id="PS50057">
    <property type="entry name" value="FERM_3"/>
    <property type="match status" value="1"/>
</dbReference>
<dbReference type="SUPFAM" id="SSF50729">
    <property type="entry name" value="PH domain-like"/>
    <property type="match status" value="1"/>
</dbReference>
<dbReference type="FunFam" id="1.20.1420.10:FF:000002">
    <property type="entry name" value="Talin 2"/>
    <property type="match status" value="1"/>
</dbReference>
<dbReference type="InterPro" id="IPR019748">
    <property type="entry name" value="FERM_central"/>
</dbReference>
<dbReference type="InterPro" id="IPR002404">
    <property type="entry name" value="IRS_PTB"/>
</dbReference>
<protein>
    <recommendedName>
        <fullName evidence="4">FERM domain-containing protein</fullName>
    </recommendedName>
</protein>
<evidence type="ECO:0000313" key="6">
    <source>
        <dbReference type="Proteomes" id="UP001152759"/>
    </source>
</evidence>
<dbReference type="GO" id="GO:0098609">
    <property type="term" value="P:cell-cell adhesion"/>
    <property type="evidence" value="ECO:0007669"/>
    <property type="project" value="TreeGrafter"/>
</dbReference>
<dbReference type="GO" id="GO:0005200">
    <property type="term" value="F:structural constituent of cytoskeleton"/>
    <property type="evidence" value="ECO:0007669"/>
    <property type="project" value="InterPro"/>
</dbReference>
<evidence type="ECO:0000313" key="5">
    <source>
        <dbReference type="EMBL" id="CAH0395005.1"/>
    </source>
</evidence>
<dbReference type="Gene3D" id="1.20.1420.10">
    <property type="entry name" value="Talin, central domain"/>
    <property type="match status" value="6"/>
</dbReference>
<dbReference type="InterPro" id="IPR036476">
    <property type="entry name" value="Talin_cent_sf"/>
</dbReference>
<evidence type="ECO:0000256" key="1">
    <source>
        <dbReference type="ARBA" id="ARBA00004245"/>
    </source>
</evidence>
<dbReference type="SUPFAM" id="SSF47031">
    <property type="entry name" value="Second domain of FERM"/>
    <property type="match status" value="1"/>
</dbReference>
<dbReference type="InterPro" id="IPR015009">
    <property type="entry name" value="Vinculin-bd_dom"/>
</dbReference>
<sequence length="1969" mass="212629">MANLSLRISIVERNVIKTMQFDPLMNVFDACRLIREKYPEANLGQPQDYGLFLADEDDKKGVWLEPGRNLEYYILRNGDLLEYRKKMRTLKVHMLDGTVKTMMVDDSQPVVNLMVVICTKIGITNHDEYSLVRETPEDEVDLSKPNYGTLTLKRKKEEKEKDAKMIQLRKKLKTDDEINWINPAKTLREQGIDENEPVLLRRKFFFSDGNIDTHDPIQLNLLYVQCRDAILDGTHPVTQDLACQLAGIQAHIQFGNYNEMRHKPPFLELKEFLPQSYIKVKGIEKKIFQEHAKHIDKSELDAKVLYTKTARSLPTYGVTFFLVKEKMQGKNKLVPRLFGVTKDAVLRLDEKTKEILKVWPLTSVRRWAASPNTFTLDFGDYSDGFYCVQTIEAEQILQLIAGYIDILLKKKAAKDHFGIEGDEGSTMVEDSVSPLRATILQHESTKVGKVNTESVAKPAVMRAGADGARPYGMGHVGTAQYTTISGQINIAHTPPATVQQSQVTTVQTGPHKALLSTITAGHEIITTVEKELISKAIIPELGTDSASLKWKETTLDTNKQNVSHQIAAMNAATAQVVSLTSGETDYTSINAAITSITSNLPEMSRGVRVLAALAPEKQGDQLLDAARQLCTAFSDLLKACASHQPRQAQLLSAASRVGEASQQVLTVVGDESSVSREQQDTLLGLAKAVANTTAALVLKAKSVAATLPNDHQSSVIAAAAQCALATSQLVACTKVVVPTLENSACQEQLTSAVKEVTRAVETLVLICNESCNEPHLMEDLKTAASQVTYTLEQLLNHIKPVSEETVEETIMITSERLIQSTDPNEMLRQAKLLGQATAHLIESIKGEAENEYDINSDKRTRLLAAAKVLAEATARMVEAARACASAPSDVAAQSNLKQAVEELRVAAVPSLRSQTKISITETMTEHMNGSSPPPKEIDDSIMWIGQVSEVLYSNNLPKTDKTYTQLQQELHSTAISMSTATNEVISSVNSPKQLASASKQMGSAFSNLVEVGMEIVGSTPEKEVREQMLSSLKTVSASSSQLLSTAKTVSEDPDAFDAKMQLTNAARAVTESINNLIDVCTSAAPGQKECNNAVRNIQAMKPLLNNPVEPINDSSYFECLDTIMDKSMSLGDGMSGILKHAKRSEHDEFGTAVRAVSDAVCGLTEAAVQSAYLVAISTPGSVAGERGLIDQAQLSRASQAISQACQTLSNRHTSQQEVLSAATVIAKHTSSLCNACRVASSKTTNPAAKRQLVQSAKDVANSTANLVKDIKALDVDYSDRNRESCAAATRPLLDAVNSLVSFASSPEFASRPAHISEAAFSAQEPILSAGETIIDATSAMILAAKSLVITPKDPPTWQFLANHSKNVSDSVKKLVAYIRDKAPGQRECEDGIERCNELIRELDQATLSSVSHHLAPPPGSSLENSAEETEYAITQIVAHLEPLRSAAKSQAEKLGHEVEQILIHLKPLTNGAIGVASHLVHSKQQVSLLDQTKTVVECVIQLLYSAKDAGGNPKVVNKHEEVDECVTSTKEALSDLTAALEQNAGVVRDMIDSITQSMRRIPDSHQPNSYILDSTDSYVNYHTRMVASAKDIARLSQEIATRPGYDSHLSQQLTQRYSELTNDCVGIVACTTNPDVMPRLSSAVHDLGTSCIATLKASSAASNDSFARRELTTAAKNVTDKVAQVLRALQAGSRGTQACINAANTVSGIIGDLDATIMFATAGTLHAENDSDTFADHRELILKTARALVEDTKTLVAGAASSQEQLAVAAQNAVSTIVQLAEVVKFGAASLGSNNPEAQVMLINSVKDVASALGDLIHATKAASGKNIEDPCMKALKESAKVMVVNVTSLLKTVKAVEDEHARGTRALESTIEAIAQEIRALNSVDLHKSVASPEDLLRSTKPVTMATAKAVAAGNSGKQEDVIVAANMGRKAISDMLTICKGCANAAETADFKTAMLGNGSECCATIP</sequence>
<dbReference type="Pfam" id="PF02174">
    <property type="entry name" value="IRS"/>
    <property type="match status" value="1"/>
</dbReference>
<dbReference type="SUPFAM" id="SSF109880">
    <property type="entry name" value="A middle domain of Talin 1"/>
    <property type="match status" value="1"/>
</dbReference>
<dbReference type="Gene3D" id="3.10.20.90">
    <property type="entry name" value="Phosphatidylinositol 3-kinase Catalytic Subunit, Chain A, domain 1"/>
    <property type="match status" value="2"/>
</dbReference>
<dbReference type="InterPro" id="IPR000299">
    <property type="entry name" value="FERM_domain"/>
</dbReference>
<dbReference type="InterPro" id="IPR035963">
    <property type="entry name" value="FERM_2"/>
</dbReference>
<evidence type="ECO:0000259" key="4">
    <source>
        <dbReference type="PROSITE" id="PS50057"/>
    </source>
</evidence>
<dbReference type="CDD" id="cd17090">
    <property type="entry name" value="FERM_F1_TLN"/>
    <property type="match status" value="1"/>
</dbReference>
<dbReference type="CDD" id="cd10569">
    <property type="entry name" value="FERM_C_Talin"/>
    <property type="match status" value="1"/>
</dbReference>
<dbReference type="InterPro" id="IPR029071">
    <property type="entry name" value="Ubiquitin-like_domsf"/>
</dbReference>
<dbReference type="InterPro" id="IPR036723">
    <property type="entry name" value="Alpha-catenin/vinculin-like_sf"/>
</dbReference>
<dbReference type="Pfam" id="PF08913">
    <property type="entry name" value="VBS"/>
    <property type="match status" value="1"/>
</dbReference>
<dbReference type="FunFam" id="2.30.29.30:FF:000028">
    <property type="entry name" value="Talin 2"/>
    <property type="match status" value="1"/>
</dbReference>
<comment type="subcellular location">
    <subcellularLocation>
        <location evidence="1">Cytoplasm</location>
        <location evidence="1">Cytoskeleton</location>
    </subcellularLocation>
</comment>
<keyword evidence="6" id="KW-1185">Reference proteome</keyword>
<dbReference type="InterPro" id="IPR032425">
    <property type="entry name" value="FERM_f0"/>
</dbReference>
<dbReference type="InterPro" id="IPR019749">
    <property type="entry name" value="Band_41_domain"/>
</dbReference>
<dbReference type="EMBL" id="OU963869">
    <property type="protein sequence ID" value="CAH0395005.1"/>
    <property type="molecule type" value="Genomic_DNA"/>
</dbReference>
<dbReference type="GO" id="GO:0001726">
    <property type="term" value="C:ruffle"/>
    <property type="evidence" value="ECO:0007669"/>
    <property type="project" value="InterPro"/>
</dbReference>
<dbReference type="SUPFAM" id="SSF47220">
    <property type="entry name" value="alpha-catenin/vinculin-like"/>
    <property type="match status" value="3"/>
</dbReference>
<dbReference type="GO" id="GO:0005856">
    <property type="term" value="C:cytoskeleton"/>
    <property type="evidence" value="ECO:0007669"/>
    <property type="project" value="UniProtKB-SubCell"/>
</dbReference>
<gene>
    <name evidence="5" type="ORF">BEMITA_LOCUS13243</name>
</gene>